<accession>A0A9P6M488</accession>
<feature type="compositionally biased region" description="Low complexity" evidence="1">
    <location>
        <begin position="145"/>
        <end position="160"/>
    </location>
</feature>
<organism evidence="2 3">
    <name type="scientific">Mortierella alpina</name>
    <name type="common">Oleaginous fungus</name>
    <name type="synonym">Mortierella renispora</name>
    <dbReference type="NCBI Taxonomy" id="64518"/>
    <lineage>
        <taxon>Eukaryota</taxon>
        <taxon>Fungi</taxon>
        <taxon>Fungi incertae sedis</taxon>
        <taxon>Mucoromycota</taxon>
        <taxon>Mortierellomycotina</taxon>
        <taxon>Mortierellomycetes</taxon>
        <taxon>Mortierellales</taxon>
        <taxon>Mortierellaceae</taxon>
        <taxon>Mortierella</taxon>
    </lineage>
</organism>
<feature type="compositionally biased region" description="Polar residues" evidence="1">
    <location>
        <begin position="134"/>
        <end position="144"/>
    </location>
</feature>
<name>A0A9P6M488_MORAP</name>
<dbReference type="AlphaFoldDB" id="A0A9P6M488"/>
<dbReference type="Proteomes" id="UP000738359">
    <property type="component" value="Unassembled WGS sequence"/>
</dbReference>
<protein>
    <submittedName>
        <fullName evidence="2">Uncharacterized protein</fullName>
    </submittedName>
</protein>
<evidence type="ECO:0000313" key="3">
    <source>
        <dbReference type="Proteomes" id="UP000738359"/>
    </source>
</evidence>
<feature type="region of interest" description="Disordered" evidence="1">
    <location>
        <begin position="528"/>
        <end position="553"/>
    </location>
</feature>
<reference evidence="2" key="1">
    <citation type="journal article" date="2020" name="Fungal Divers.">
        <title>Resolving the Mortierellaceae phylogeny through synthesis of multi-gene phylogenetics and phylogenomics.</title>
        <authorList>
            <person name="Vandepol N."/>
            <person name="Liber J."/>
            <person name="Desiro A."/>
            <person name="Na H."/>
            <person name="Kennedy M."/>
            <person name="Barry K."/>
            <person name="Grigoriev I.V."/>
            <person name="Miller A.N."/>
            <person name="O'Donnell K."/>
            <person name="Stajich J.E."/>
            <person name="Bonito G."/>
        </authorList>
    </citation>
    <scope>NUCLEOTIDE SEQUENCE</scope>
    <source>
        <strain evidence="2">CK1249</strain>
    </source>
</reference>
<feature type="compositionally biased region" description="Polar residues" evidence="1">
    <location>
        <begin position="543"/>
        <end position="553"/>
    </location>
</feature>
<keyword evidence="3" id="KW-1185">Reference proteome</keyword>
<dbReference type="OrthoDB" id="2440340at2759"/>
<proteinExistence type="predicted"/>
<dbReference type="EMBL" id="JAAAHY010000322">
    <property type="protein sequence ID" value="KAF9964796.1"/>
    <property type="molecule type" value="Genomic_DNA"/>
</dbReference>
<sequence>MNSAQLEYLATTPGQSVSIQEWARLADELDAEAMEGLWTSKVLGALHSSQHEEDKEAYTRLSRQKSEARMDTFKDVLTDRRLKHELRPIVSRQEIVVAKEQATEIEDAVSLKRRMQAPTKNNAPKRRNTIFTRTIATSTPTTEKLASSAASTSTLDISAIPQPSNAGRSSKSPNAKEFSFADTLSSFNDSVDLQDDATKWVLKTGTTVDDILVGYARNCKTQEAVHSFVFDTSNQDIMRLFSNEERKEILTNKGSRISNDPAVVKYLMSFNKTTVAGLRQRLSTNDADNVGTGAEGTNAQSVPIRRWIYKTILTMADVIEGKAHNGYGQYQSERWFELHIWKMVDDYVLNDADINLIRGEPTSVASAFRKNGASRPGIERKKLGRRIDGLYLSRHHDIEVGGIELGPEEQDAIGTKYQHDGLKLQKLLKDQFDYALMHSVVTKEGLMTMGLQLLGRTMQILSLDWIAGAFLRFRRDEPCRLPLEVKMTSELLFAMSQLMAFHEQMRVNIAKLEVAAEADLTARLIGPCTTPPPKHRPMPTAISPGTSITNNKP</sequence>
<comment type="caution">
    <text evidence="2">The sequence shown here is derived from an EMBL/GenBank/DDBJ whole genome shotgun (WGS) entry which is preliminary data.</text>
</comment>
<feature type="compositionally biased region" description="Polar residues" evidence="1">
    <location>
        <begin position="161"/>
        <end position="173"/>
    </location>
</feature>
<evidence type="ECO:0000256" key="1">
    <source>
        <dbReference type="SAM" id="MobiDB-lite"/>
    </source>
</evidence>
<feature type="region of interest" description="Disordered" evidence="1">
    <location>
        <begin position="134"/>
        <end position="175"/>
    </location>
</feature>
<evidence type="ECO:0000313" key="2">
    <source>
        <dbReference type="EMBL" id="KAF9964796.1"/>
    </source>
</evidence>
<gene>
    <name evidence="2" type="ORF">BGZ70_005925</name>
</gene>